<organism evidence="1 2">
    <name type="scientific">Callithrix jacchus</name>
    <name type="common">White-tufted-ear marmoset</name>
    <name type="synonym">Simia Jacchus</name>
    <dbReference type="NCBI Taxonomy" id="9483"/>
    <lineage>
        <taxon>Eukaryota</taxon>
        <taxon>Metazoa</taxon>
        <taxon>Chordata</taxon>
        <taxon>Craniata</taxon>
        <taxon>Vertebrata</taxon>
        <taxon>Euteleostomi</taxon>
        <taxon>Mammalia</taxon>
        <taxon>Eutheria</taxon>
        <taxon>Euarchontoglires</taxon>
        <taxon>Primates</taxon>
        <taxon>Haplorrhini</taxon>
        <taxon>Platyrrhini</taxon>
        <taxon>Cebidae</taxon>
        <taxon>Callitrichinae</taxon>
        <taxon>Callithrix</taxon>
        <taxon>Callithrix</taxon>
    </lineage>
</organism>
<evidence type="ECO:0000313" key="2">
    <source>
        <dbReference type="Proteomes" id="UP000008225"/>
    </source>
</evidence>
<name>A0A8I3W9L1_CALJA</name>
<dbReference type="AlphaFoldDB" id="A0A8I3W9L1"/>
<reference evidence="1 2" key="1">
    <citation type="submission" date="2009-03" db="EMBL/GenBank/DDBJ databases">
        <authorList>
            <person name="Warren W."/>
            <person name="Ye L."/>
            <person name="Minx P."/>
            <person name="Worley K."/>
            <person name="Gibbs R."/>
            <person name="Wilson R.K."/>
        </authorList>
    </citation>
    <scope>NUCLEOTIDE SEQUENCE [LARGE SCALE GENOMIC DNA]</scope>
</reference>
<protein>
    <submittedName>
        <fullName evidence="1">Uncharacterized protein</fullName>
    </submittedName>
</protein>
<accession>A0A8I3W9L1</accession>
<evidence type="ECO:0000313" key="1">
    <source>
        <dbReference type="Ensembl" id="ENSCJAP00000084275.1"/>
    </source>
</evidence>
<dbReference type="Proteomes" id="UP000008225">
    <property type="component" value="Chromosome 16"/>
</dbReference>
<sequence>MISSHCDLRLPGSSNSPVSAFPVAETTGTHHHAHLIFVVLVETGFHHIGQAVLELLTSGDPPTLIFQSAGVTDVSHRRILELVY</sequence>
<keyword evidence="2" id="KW-1185">Reference proteome</keyword>
<dbReference type="GeneTree" id="ENSGT01120000271815"/>
<dbReference type="PANTHER" id="PTHR12138">
    <property type="entry name" value="PRIMATE-EXPANDED PROTEIN FAMILY"/>
    <property type="match status" value="1"/>
</dbReference>
<reference evidence="1" key="3">
    <citation type="submission" date="2025-09" db="UniProtKB">
        <authorList>
            <consortium name="Ensembl"/>
        </authorList>
    </citation>
    <scope>IDENTIFICATION</scope>
</reference>
<dbReference type="PANTHER" id="PTHR12138:SF162">
    <property type="entry name" value="CHROMOSOME UNDETERMINED SCAFFOLD_275, WHOLE GENOME SHOTGUN SEQUENCE"/>
    <property type="match status" value="1"/>
</dbReference>
<proteinExistence type="predicted"/>
<reference evidence="1" key="2">
    <citation type="submission" date="2025-08" db="UniProtKB">
        <authorList>
            <consortium name="Ensembl"/>
        </authorList>
    </citation>
    <scope>IDENTIFICATION</scope>
</reference>
<dbReference type="Ensembl" id="ENSCJAT00000125550.1">
    <property type="protein sequence ID" value="ENSCJAP00000084275.1"/>
    <property type="gene ID" value="ENSCJAG00000070598.1"/>
</dbReference>
<dbReference type="PRINTS" id="PR02045">
    <property type="entry name" value="F138DOMAIN"/>
</dbReference>